<evidence type="ECO:0000313" key="3">
    <source>
        <dbReference type="Proteomes" id="UP000245207"/>
    </source>
</evidence>
<evidence type="ECO:0000256" key="1">
    <source>
        <dbReference type="SAM" id="SignalP"/>
    </source>
</evidence>
<dbReference type="PANTHER" id="PTHR39741:SF14">
    <property type="entry name" value="F-BOX DOMAIN-CONTAINING PROTEIN"/>
    <property type="match status" value="1"/>
</dbReference>
<name>A0A2U1M308_ARTAN</name>
<dbReference type="STRING" id="35608.A0A2U1M308"/>
<accession>A0A2U1M308</accession>
<feature type="signal peptide" evidence="1">
    <location>
        <begin position="1"/>
        <end position="21"/>
    </location>
</feature>
<gene>
    <name evidence="2" type="ORF">CTI12_AA420210</name>
</gene>
<keyword evidence="1" id="KW-0732">Signal</keyword>
<dbReference type="AlphaFoldDB" id="A0A2U1M308"/>
<organism evidence="2 3">
    <name type="scientific">Artemisia annua</name>
    <name type="common">Sweet wormwood</name>
    <dbReference type="NCBI Taxonomy" id="35608"/>
    <lineage>
        <taxon>Eukaryota</taxon>
        <taxon>Viridiplantae</taxon>
        <taxon>Streptophyta</taxon>
        <taxon>Embryophyta</taxon>
        <taxon>Tracheophyta</taxon>
        <taxon>Spermatophyta</taxon>
        <taxon>Magnoliopsida</taxon>
        <taxon>eudicotyledons</taxon>
        <taxon>Gunneridae</taxon>
        <taxon>Pentapetalae</taxon>
        <taxon>asterids</taxon>
        <taxon>campanulids</taxon>
        <taxon>Asterales</taxon>
        <taxon>Asteraceae</taxon>
        <taxon>Asteroideae</taxon>
        <taxon>Anthemideae</taxon>
        <taxon>Artemisiinae</taxon>
        <taxon>Artemisia</taxon>
    </lineage>
</organism>
<reference evidence="2 3" key="1">
    <citation type="journal article" date="2018" name="Mol. Plant">
        <title>The genome of Artemisia annua provides insight into the evolution of Asteraceae family and artemisinin biosynthesis.</title>
        <authorList>
            <person name="Shen Q."/>
            <person name="Zhang L."/>
            <person name="Liao Z."/>
            <person name="Wang S."/>
            <person name="Yan T."/>
            <person name="Shi P."/>
            <person name="Liu M."/>
            <person name="Fu X."/>
            <person name="Pan Q."/>
            <person name="Wang Y."/>
            <person name="Lv Z."/>
            <person name="Lu X."/>
            <person name="Zhang F."/>
            <person name="Jiang W."/>
            <person name="Ma Y."/>
            <person name="Chen M."/>
            <person name="Hao X."/>
            <person name="Li L."/>
            <person name="Tang Y."/>
            <person name="Lv G."/>
            <person name="Zhou Y."/>
            <person name="Sun X."/>
            <person name="Brodelius P.E."/>
            <person name="Rose J.K.C."/>
            <person name="Tang K."/>
        </authorList>
    </citation>
    <scope>NUCLEOTIDE SEQUENCE [LARGE SCALE GENOMIC DNA]</scope>
    <source>
        <strain evidence="3">cv. Huhao1</strain>
        <tissue evidence="2">Leaf</tissue>
    </source>
</reference>
<proteinExistence type="predicted"/>
<dbReference type="OrthoDB" id="1738828at2759"/>
<dbReference type="Proteomes" id="UP000245207">
    <property type="component" value="Unassembled WGS sequence"/>
</dbReference>
<sequence length="222" mass="25732">MSRSGVWMWFLLVVPPQAARTEPTRLVESESTQPSWSLTLWSVFGAYCSPLIGEPRLYWKWEIQSTLQALLEVGNPIYSARFVRFRMGHPKSQKDIGLNFIKAQECADDKFVWTYTSKTFPMVQESRLQKFTLPEPILCVGGFLQVEFLGRIQRKLSDGKYYICVDISEQSNTLLYNDEEFQRCAKIITQGPNAFRDLIMVPLHPSLLKFQRRLDMLKLIAP</sequence>
<dbReference type="EMBL" id="PKPP01006696">
    <property type="protein sequence ID" value="PWA55643.1"/>
    <property type="molecule type" value="Genomic_DNA"/>
</dbReference>
<feature type="chain" id="PRO_5015569232" evidence="1">
    <location>
        <begin position="22"/>
        <end position="222"/>
    </location>
</feature>
<comment type="caution">
    <text evidence="2">The sequence shown here is derived from an EMBL/GenBank/DDBJ whole genome shotgun (WGS) entry which is preliminary data.</text>
</comment>
<protein>
    <submittedName>
        <fullName evidence="2">Uncharacterized protein</fullName>
    </submittedName>
</protein>
<dbReference type="PANTHER" id="PTHR39741">
    <property type="entry name" value="F-BOX DOMAIN CONTAINING PROTEIN, EXPRESSED"/>
    <property type="match status" value="1"/>
</dbReference>
<keyword evidence="3" id="KW-1185">Reference proteome</keyword>
<evidence type="ECO:0000313" key="2">
    <source>
        <dbReference type="EMBL" id="PWA55643.1"/>
    </source>
</evidence>
<dbReference type="InterPro" id="IPR055336">
    <property type="entry name" value="At4g00755-like"/>
</dbReference>